<proteinExistence type="predicted"/>
<comment type="caution">
    <text evidence="3">The sequence shown here is derived from an EMBL/GenBank/DDBJ whole genome shotgun (WGS) entry which is preliminary data.</text>
</comment>
<feature type="chain" id="PRO_5045883363" description="DUF4148 domain-containing protein" evidence="2">
    <location>
        <begin position="23"/>
        <end position="193"/>
    </location>
</feature>
<feature type="compositionally biased region" description="Basic and acidic residues" evidence="1">
    <location>
        <begin position="80"/>
        <end position="134"/>
    </location>
</feature>
<evidence type="ECO:0000256" key="1">
    <source>
        <dbReference type="SAM" id="MobiDB-lite"/>
    </source>
</evidence>
<dbReference type="Proteomes" id="UP001291309">
    <property type="component" value="Unassembled WGS sequence"/>
</dbReference>
<feature type="signal peptide" evidence="2">
    <location>
        <begin position="1"/>
        <end position="22"/>
    </location>
</feature>
<name>A0ABU5HJX1_9BACT</name>
<sequence length="193" mass="20960">MSRRTSVLLLASWLTVPGLALAQEAEEQELTPEKIAAIRRDEQKAKDKVNEAYGNRKSSEMSTDERRQVIQEQQQAGQKVMEKHGVSDKEYSRHVARMGREETEAVARAEKALEAKEKAAREAEQKKKAEKELPEEVPIQQGISDENPVELEASEDAASVVEQGLPPGETGAEGTAEGATESAPAGAGDVPAE</sequence>
<feature type="compositionally biased region" description="Low complexity" evidence="1">
    <location>
        <begin position="166"/>
        <end position="193"/>
    </location>
</feature>
<accession>A0ABU5HJX1</accession>
<reference evidence="3 4" key="1">
    <citation type="submission" date="2023-12" db="EMBL/GenBank/DDBJ databases">
        <title>the genome sequence of Hyalangium sp. s54d21.</title>
        <authorList>
            <person name="Zhang X."/>
        </authorList>
    </citation>
    <scope>NUCLEOTIDE SEQUENCE [LARGE SCALE GENOMIC DNA]</scope>
    <source>
        <strain evidence="4">s54d21</strain>
    </source>
</reference>
<evidence type="ECO:0000313" key="4">
    <source>
        <dbReference type="Proteomes" id="UP001291309"/>
    </source>
</evidence>
<dbReference type="RefSeq" id="WP_321551917.1">
    <property type="nucleotide sequence ID" value="NZ_JAXIVS010000030.1"/>
</dbReference>
<dbReference type="EMBL" id="JAXIVS010000030">
    <property type="protein sequence ID" value="MDY7233204.1"/>
    <property type="molecule type" value="Genomic_DNA"/>
</dbReference>
<evidence type="ECO:0008006" key="5">
    <source>
        <dbReference type="Google" id="ProtNLM"/>
    </source>
</evidence>
<feature type="compositionally biased region" description="Basic and acidic residues" evidence="1">
    <location>
        <begin position="57"/>
        <end position="69"/>
    </location>
</feature>
<gene>
    <name evidence="3" type="ORF">SYV04_42855</name>
</gene>
<evidence type="ECO:0000256" key="2">
    <source>
        <dbReference type="SAM" id="SignalP"/>
    </source>
</evidence>
<keyword evidence="4" id="KW-1185">Reference proteome</keyword>
<feature type="compositionally biased region" description="Basic and acidic residues" evidence="1">
    <location>
        <begin position="39"/>
        <end position="50"/>
    </location>
</feature>
<feature type="region of interest" description="Disordered" evidence="1">
    <location>
        <begin position="39"/>
        <end position="193"/>
    </location>
</feature>
<keyword evidence="2" id="KW-0732">Signal</keyword>
<protein>
    <recommendedName>
        <fullName evidence="5">DUF4148 domain-containing protein</fullName>
    </recommendedName>
</protein>
<evidence type="ECO:0000313" key="3">
    <source>
        <dbReference type="EMBL" id="MDY7233204.1"/>
    </source>
</evidence>
<organism evidence="3 4">
    <name type="scientific">Hyalangium rubrum</name>
    <dbReference type="NCBI Taxonomy" id="3103134"/>
    <lineage>
        <taxon>Bacteria</taxon>
        <taxon>Pseudomonadati</taxon>
        <taxon>Myxococcota</taxon>
        <taxon>Myxococcia</taxon>
        <taxon>Myxococcales</taxon>
        <taxon>Cystobacterineae</taxon>
        <taxon>Archangiaceae</taxon>
        <taxon>Hyalangium</taxon>
    </lineage>
</organism>